<evidence type="ECO:0000256" key="7">
    <source>
        <dbReference type="PROSITE-ProRule" id="PRU00221"/>
    </source>
</evidence>
<evidence type="ECO:0000256" key="1">
    <source>
        <dbReference type="ARBA" id="ARBA00004496"/>
    </source>
</evidence>
<organism evidence="8 9">
    <name type="scientific">Bimuria novae-zelandiae CBS 107.79</name>
    <dbReference type="NCBI Taxonomy" id="1447943"/>
    <lineage>
        <taxon>Eukaryota</taxon>
        <taxon>Fungi</taxon>
        <taxon>Dikarya</taxon>
        <taxon>Ascomycota</taxon>
        <taxon>Pezizomycotina</taxon>
        <taxon>Dothideomycetes</taxon>
        <taxon>Pleosporomycetidae</taxon>
        <taxon>Pleosporales</taxon>
        <taxon>Massarineae</taxon>
        <taxon>Didymosphaeriaceae</taxon>
        <taxon>Bimuria</taxon>
    </lineage>
</organism>
<keyword evidence="3 7" id="KW-0853">WD repeat</keyword>
<evidence type="ECO:0000313" key="8">
    <source>
        <dbReference type="EMBL" id="KAF1967001.1"/>
    </source>
</evidence>
<dbReference type="Gene3D" id="2.130.10.10">
    <property type="entry name" value="YVTN repeat-like/Quinoprotein amine dehydrogenase"/>
    <property type="match status" value="3"/>
</dbReference>
<evidence type="ECO:0000256" key="2">
    <source>
        <dbReference type="ARBA" id="ARBA00022490"/>
    </source>
</evidence>
<dbReference type="PANTHER" id="PTHR14344">
    <property type="entry name" value="WD REPEAT PROTEIN"/>
    <property type="match status" value="1"/>
</dbReference>
<keyword evidence="4" id="KW-0819">tRNA processing</keyword>
<dbReference type="SUPFAM" id="SSF50978">
    <property type="entry name" value="WD40 repeat-like"/>
    <property type="match status" value="2"/>
</dbReference>
<dbReference type="Proteomes" id="UP000800036">
    <property type="component" value="Unassembled WGS sequence"/>
</dbReference>
<evidence type="ECO:0000256" key="4">
    <source>
        <dbReference type="ARBA" id="ARBA00022694"/>
    </source>
</evidence>
<dbReference type="InterPro" id="IPR019775">
    <property type="entry name" value="WD40_repeat_CS"/>
</dbReference>
<dbReference type="InterPro" id="IPR036322">
    <property type="entry name" value="WD40_repeat_dom_sf"/>
</dbReference>
<keyword evidence="5" id="KW-0677">Repeat</keyword>
<dbReference type="PROSITE" id="PS00678">
    <property type="entry name" value="WD_REPEATS_1"/>
    <property type="match status" value="2"/>
</dbReference>
<dbReference type="PANTHER" id="PTHR14344:SF3">
    <property type="entry name" value="WD REPEAT-CONTAINING PROTEIN 6"/>
    <property type="match status" value="1"/>
</dbReference>
<dbReference type="OrthoDB" id="5594999at2759"/>
<reference evidence="8" key="1">
    <citation type="journal article" date="2020" name="Stud. Mycol.">
        <title>101 Dothideomycetes genomes: a test case for predicting lifestyles and emergence of pathogens.</title>
        <authorList>
            <person name="Haridas S."/>
            <person name="Albert R."/>
            <person name="Binder M."/>
            <person name="Bloem J."/>
            <person name="Labutti K."/>
            <person name="Salamov A."/>
            <person name="Andreopoulos B."/>
            <person name="Baker S."/>
            <person name="Barry K."/>
            <person name="Bills G."/>
            <person name="Bluhm B."/>
            <person name="Cannon C."/>
            <person name="Castanera R."/>
            <person name="Culley D."/>
            <person name="Daum C."/>
            <person name="Ezra D."/>
            <person name="Gonzalez J."/>
            <person name="Henrissat B."/>
            <person name="Kuo A."/>
            <person name="Liang C."/>
            <person name="Lipzen A."/>
            <person name="Lutzoni F."/>
            <person name="Magnuson J."/>
            <person name="Mondo S."/>
            <person name="Nolan M."/>
            <person name="Ohm R."/>
            <person name="Pangilinan J."/>
            <person name="Park H.-J."/>
            <person name="Ramirez L."/>
            <person name="Alfaro M."/>
            <person name="Sun H."/>
            <person name="Tritt A."/>
            <person name="Yoshinaga Y."/>
            <person name="Zwiers L.-H."/>
            <person name="Turgeon B."/>
            <person name="Goodwin S."/>
            <person name="Spatafora J."/>
            <person name="Crous P."/>
            <person name="Grigoriev I."/>
        </authorList>
    </citation>
    <scope>NUCLEOTIDE SEQUENCE</scope>
    <source>
        <strain evidence="8">CBS 107.79</strain>
    </source>
</reference>
<dbReference type="Pfam" id="PF00400">
    <property type="entry name" value="WD40"/>
    <property type="match status" value="3"/>
</dbReference>
<dbReference type="AlphaFoldDB" id="A0A6A5UPY7"/>
<dbReference type="EMBL" id="ML976739">
    <property type="protein sequence ID" value="KAF1967001.1"/>
    <property type="molecule type" value="Genomic_DNA"/>
</dbReference>
<dbReference type="SMART" id="SM00320">
    <property type="entry name" value="WD40"/>
    <property type="match status" value="6"/>
</dbReference>
<dbReference type="PROSITE" id="PS50294">
    <property type="entry name" value="WD_REPEATS_REGION"/>
    <property type="match status" value="2"/>
</dbReference>
<gene>
    <name evidence="8" type="ORF">BU23DRAFT_661174</name>
</gene>
<proteinExistence type="inferred from homology"/>
<comment type="similarity">
    <text evidence="6">Belongs to the WD repeat WDR6 family.</text>
</comment>
<evidence type="ECO:0000313" key="9">
    <source>
        <dbReference type="Proteomes" id="UP000800036"/>
    </source>
</evidence>
<evidence type="ECO:0000256" key="3">
    <source>
        <dbReference type="ARBA" id="ARBA00022574"/>
    </source>
</evidence>
<evidence type="ECO:0000256" key="5">
    <source>
        <dbReference type="ARBA" id="ARBA00022737"/>
    </source>
</evidence>
<protein>
    <submittedName>
        <fullName evidence="8">WD40 repeat-like protein</fullName>
    </submittedName>
</protein>
<keyword evidence="9" id="KW-1185">Reference proteome</keyword>
<feature type="repeat" description="WD" evidence="7">
    <location>
        <begin position="214"/>
        <end position="263"/>
    </location>
</feature>
<dbReference type="InterPro" id="IPR001680">
    <property type="entry name" value="WD40_rpt"/>
</dbReference>
<evidence type="ECO:0000256" key="6">
    <source>
        <dbReference type="ARBA" id="ARBA00038255"/>
    </source>
</evidence>
<feature type="repeat" description="WD" evidence="7">
    <location>
        <begin position="865"/>
        <end position="899"/>
    </location>
</feature>
<dbReference type="GO" id="GO:0005737">
    <property type="term" value="C:cytoplasm"/>
    <property type="evidence" value="ECO:0007669"/>
    <property type="project" value="UniProtKB-SubCell"/>
</dbReference>
<dbReference type="InterPro" id="IPR051973">
    <property type="entry name" value="tRNA_Anticodon_Mtase-Reg"/>
</dbReference>
<comment type="subcellular location">
    <subcellularLocation>
        <location evidence="1">Cytoplasm</location>
    </subcellularLocation>
</comment>
<sequence length="1181" mass="129420">MSSQLHHECTRIPITAVLECDALLVVAEGPYLRFYNRHDNTCLASYNVLRSHTIHGISLLSKNPAALHLVLWGGVLVCTVKITWQHDEDEHGQKNRFQFSLDALQLSNISKAPDWILDIRGAPEQPHPLRCAAVTAHNALLEIALQYDENERPLAISINELTSSSRSILYSAHIEWESLDRVLVAAGTAFGEIIYWSWDQSRDAESRSRVHRVFLGHEGSIYGVQISKDLSISNQCPRRLLASCSDDRTIRIWDVSKFTAEEQETLLGGDLELQRTRHTGFSNASFDPNLPHTDCIAIGWGHTSRVWKLTFLGGYDVEQTNDTAEVFLVSSGEDATSRTWKLVPKINQPPAEDTYLYELLLVDTAASHNGKNIWAMSLPDLSGSSSVTLGGADSKITRFPLTSTVLGRSRDFTRSSTTFDYDVKDIADFAPASHGSPLKGQEASHRSSKQAEFFRSYAFLDKSSLILTTNSGKIFLEVLGDSRKNGSHADNSAAASNSIPIDQLDDLSGYSVCSGDQSLGVVFLAGSKGSLYAFTRGTASVVKLHIVAGKIGDIFTGSSHNPLDCQEIVLLITLVGQKVAQLLHVSLAGSGGPAVSHTTSITIPDQITGLTITSMAHVNTPSGTFALLGFRRGSIAVYRIAERGVDSTTSDSVEIRKIVECVHGKEAVTSMAWFPDDINASTGYVVSTGRDGCIAVHLVDFADDSVHLTHKITLPFGPNIEGFYTHQRQLYVYGFSSKKFVLYNTATEEEVMSVETGGAHRSWAFEPDLFAERPMASRNQSGSIPQGGNILVWTRASSMHIRSQHEPNHTVVRSGGHGREIKAVATSPVVDTKEGIRQLIATGAEDTDIKLFAYEDQHLVCLRTLRKHTTGIQCLQWSPDGSYLFSSGGCEEFYIWKINALPPALGGIGVVCEAVWTPESEHSDLRIMAFDVAQLSDHAFVISMAFSNSRVKVYKYDHTKSLQWQKLSEGLYFTSCLTQCVFIDPLKNTMPHTILTAGTDGHAVLWLFPDASPEALKYRYPTKLHQSSSKTLSCIRPRQALHVIISGGDDGSLSFLIMASSGPGSPDVQPVREPIIVVRAHGSAVTACAVVMRGERILVVTGGNDQWVRLWEVTLTDSDNDNSKGRRDWMEIKRLTRVKTNVADVSSMAVLSSANEESVSRVLVCGVGMEVIAIQWDLVPS</sequence>
<dbReference type="GO" id="GO:0030488">
    <property type="term" value="P:tRNA methylation"/>
    <property type="evidence" value="ECO:0007669"/>
    <property type="project" value="TreeGrafter"/>
</dbReference>
<dbReference type="InterPro" id="IPR015943">
    <property type="entry name" value="WD40/YVTN_repeat-like_dom_sf"/>
</dbReference>
<name>A0A6A5UPY7_9PLEO</name>
<accession>A0A6A5UPY7</accession>
<dbReference type="PROSITE" id="PS50082">
    <property type="entry name" value="WD_REPEATS_2"/>
    <property type="match status" value="2"/>
</dbReference>
<keyword evidence="2" id="KW-0963">Cytoplasm</keyword>